<evidence type="ECO:0000256" key="7">
    <source>
        <dbReference type="PIRSR" id="PIRSR038994-2"/>
    </source>
</evidence>
<accession>A0A410WAY8</accession>
<dbReference type="EC" id="3.5.1.25" evidence="9"/>
<keyword evidence="3 5" id="KW-0378">Hydrolase</keyword>
<name>A0A410WAY8_9CORY</name>
<feature type="binding site" evidence="8">
    <location>
        <position position="231"/>
    </location>
    <ligand>
        <name>Zn(2+)</name>
        <dbReference type="ChEBI" id="CHEBI:29105"/>
    </ligand>
</feature>
<feature type="binding site" evidence="8">
    <location>
        <position position="205"/>
    </location>
    <ligand>
        <name>Zn(2+)</name>
        <dbReference type="ChEBI" id="CHEBI:29105"/>
    </ligand>
</feature>
<dbReference type="InterPro" id="IPR003764">
    <property type="entry name" value="GlcNAc_6-P_deAcase"/>
</dbReference>
<dbReference type="PANTHER" id="PTHR11113">
    <property type="entry name" value="N-ACETYLGLUCOSAMINE-6-PHOSPHATE DEACETYLASE"/>
    <property type="match status" value="1"/>
</dbReference>
<dbReference type="PIRSF" id="PIRSF038994">
    <property type="entry name" value="NagA"/>
    <property type="match status" value="1"/>
</dbReference>
<evidence type="ECO:0000256" key="3">
    <source>
        <dbReference type="ARBA" id="ARBA00022801"/>
    </source>
</evidence>
<dbReference type="Pfam" id="PF01979">
    <property type="entry name" value="Amidohydro_1"/>
    <property type="match status" value="1"/>
</dbReference>
<dbReference type="InterPro" id="IPR006680">
    <property type="entry name" value="Amidohydro-rel"/>
</dbReference>
<dbReference type="OrthoDB" id="9776488at2"/>
<feature type="binding site" evidence="7">
    <location>
        <begin position="330"/>
        <end position="332"/>
    </location>
    <ligand>
        <name>substrate</name>
    </ligand>
</feature>
<dbReference type="Gene3D" id="2.30.40.10">
    <property type="entry name" value="Urease, subunit C, domain 1"/>
    <property type="match status" value="1"/>
</dbReference>
<dbReference type="SUPFAM" id="SSF51338">
    <property type="entry name" value="Composite domain of metallo-dependent hydrolases"/>
    <property type="match status" value="1"/>
</dbReference>
<comment type="similarity">
    <text evidence="1 5">Belongs to the metallo-dependent hydrolases superfamily. NagA family.</text>
</comment>
<feature type="binding site" evidence="7">
    <location>
        <position position="150"/>
    </location>
    <ligand>
        <name>substrate</name>
    </ligand>
</feature>
<evidence type="ECO:0000256" key="1">
    <source>
        <dbReference type="ARBA" id="ARBA00010716"/>
    </source>
</evidence>
<organism evidence="9 10">
    <name type="scientific">Corynebacterium pelargi</name>
    <dbReference type="NCBI Taxonomy" id="1471400"/>
    <lineage>
        <taxon>Bacteria</taxon>
        <taxon>Bacillati</taxon>
        <taxon>Actinomycetota</taxon>
        <taxon>Actinomycetes</taxon>
        <taxon>Mycobacteriales</taxon>
        <taxon>Corynebacteriaceae</taxon>
        <taxon>Corynebacterium</taxon>
    </lineage>
</organism>
<keyword evidence="4 5" id="KW-0119">Carbohydrate metabolism</keyword>
<dbReference type="InterPro" id="IPR011059">
    <property type="entry name" value="Metal-dep_hydrolase_composite"/>
</dbReference>
<feature type="binding site" evidence="8">
    <location>
        <position position="139"/>
    </location>
    <ligand>
        <name>Zn(2+)</name>
        <dbReference type="ChEBI" id="CHEBI:29105"/>
    </ligand>
</feature>
<feature type="active site" description="Proton donor/acceptor" evidence="6">
    <location>
        <position position="292"/>
    </location>
</feature>
<dbReference type="InterPro" id="IPR032466">
    <property type="entry name" value="Metal_Hydrolase"/>
</dbReference>
<evidence type="ECO:0000256" key="5">
    <source>
        <dbReference type="PIRNR" id="PIRNR038994"/>
    </source>
</evidence>
<evidence type="ECO:0000313" key="9">
    <source>
        <dbReference type="EMBL" id="QAU53096.1"/>
    </source>
</evidence>
<dbReference type="PANTHER" id="PTHR11113:SF14">
    <property type="entry name" value="N-ACETYLGLUCOSAMINE-6-PHOSPHATE DEACETYLASE"/>
    <property type="match status" value="1"/>
</dbReference>
<feature type="binding site" evidence="7">
    <location>
        <position position="269"/>
    </location>
    <ligand>
        <name>substrate</name>
    </ligand>
</feature>
<gene>
    <name evidence="9" type="primary">nagA</name>
    <name evidence="9" type="ORF">CPELA_09205</name>
</gene>
<evidence type="ECO:0000256" key="8">
    <source>
        <dbReference type="PIRSR" id="PIRSR038994-3"/>
    </source>
</evidence>
<proteinExistence type="inferred from homology"/>
<feature type="binding site" evidence="7">
    <location>
        <begin position="234"/>
        <end position="235"/>
    </location>
    <ligand>
        <name>substrate</name>
    </ligand>
</feature>
<dbReference type="KEGG" id="cpeg:CPELA_09205"/>
<sequence>MHTSEHNEPLKLRGTILCPDGLLEGEVTIRDGVITEINRQEASNVADAANPQRGGEVASKSEQFILPGFADVHNHGGAGESFPTSDLEGCAKAARHHRAHGTTTLLASTVSMKEPVLLPQLSLLAELAQEGLIAGIHAEGPFVNACRCGAQDPDAIIEGDPELFAKMLKASKGHLRSITLAPETANIEALVHACAEHNVIVSFGHSDADFEQAARAIDYAHTAGATITATHLFNAMPPLHHRNPGVAAAMIEAAGRGVAAVELIADGVHLSDHTVAMLMETLGPDHITFVSDAMGAAGKADGDYMLGALAVQVRDGVARLRTEDGAAGAIAGGTSRIIDQVRRQVAYGHSLESVVRAATTGHELLGLPSGLKVGNPADIVVCSPDFEVREVLSKGQSVRAPEQQPESVRAPEQHLEQPQHPTG</sequence>
<dbReference type="Proteomes" id="UP000288929">
    <property type="component" value="Chromosome"/>
</dbReference>
<dbReference type="SUPFAM" id="SSF51556">
    <property type="entry name" value="Metallo-dependent hydrolases"/>
    <property type="match status" value="1"/>
</dbReference>
<dbReference type="EMBL" id="CP035299">
    <property type="protein sequence ID" value="QAU53096.1"/>
    <property type="molecule type" value="Genomic_DNA"/>
</dbReference>
<dbReference type="GO" id="GO:0046872">
    <property type="term" value="F:metal ion binding"/>
    <property type="evidence" value="ECO:0007669"/>
    <property type="project" value="UniProtKB-KW"/>
</dbReference>
<keyword evidence="2 8" id="KW-0479">Metal-binding</keyword>
<reference evidence="9 10" key="1">
    <citation type="submission" date="2019-01" db="EMBL/GenBank/DDBJ databases">
        <authorList>
            <person name="Ruckert C."/>
            <person name="Busche T."/>
            <person name="Kalinowski J."/>
        </authorList>
    </citation>
    <scope>NUCLEOTIDE SEQUENCE [LARGE SCALE GENOMIC DNA]</scope>
    <source>
        <strain evidence="9 10">136/3</strain>
    </source>
</reference>
<comment type="cofactor">
    <cofactor evidence="8">
        <name>a divalent metal cation</name>
        <dbReference type="ChEBI" id="CHEBI:60240"/>
    </cofactor>
    <text evidence="8">Binds 1 divalent metal cation per subunit.</text>
</comment>
<keyword evidence="10" id="KW-1185">Reference proteome</keyword>
<dbReference type="GO" id="GO:0008448">
    <property type="term" value="F:N-acetylglucosamine-6-phosphate deacetylase activity"/>
    <property type="evidence" value="ECO:0007669"/>
    <property type="project" value="UniProtKB-EC"/>
</dbReference>
<feature type="binding site" evidence="7">
    <location>
        <position position="242"/>
    </location>
    <ligand>
        <name>substrate</name>
    </ligand>
</feature>
<evidence type="ECO:0000256" key="6">
    <source>
        <dbReference type="PIRSR" id="PIRSR038994-1"/>
    </source>
</evidence>
<dbReference type="RefSeq" id="WP_128890451.1">
    <property type="nucleotide sequence ID" value="NZ_BMCX01000002.1"/>
</dbReference>
<evidence type="ECO:0000313" key="10">
    <source>
        <dbReference type="Proteomes" id="UP000288929"/>
    </source>
</evidence>
<evidence type="ECO:0000256" key="2">
    <source>
        <dbReference type="ARBA" id="ARBA00022723"/>
    </source>
</evidence>
<dbReference type="Gene3D" id="3.20.20.140">
    <property type="entry name" value="Metal-dependent hydrolases"/>
    <property type="match status" value="1"/>
</dbReference>
<dbReference type="AlphaFoldDB" id="A0A410WAY8"/>
<evidence type="ECO:0000256" key="4">
    <source>
        <dbReference type="ARBA" id="ARBA00023277"/>
    </source>
</evidence>
<protein>
    <submittedName>
        <fullName evidence="9">N-acetylglucosamine-6-phosphate deacetylase</fullName>
        <ecNumber evidence="9">3.5.1.25</ecNumber>
    </submittedName>
</protein>
<dbReference type="GO" id="GO:0006046">
    <property type="term" value="P:N-acetylglucosamine catabolic process"/>
    <property type="evidence" value="ECO:0007669"/>
    <property type="project" value="TreeGrafter"/>
</dbReference>